<dbReference type="PANTHER" id="PTHR20863:SF76">
    <property type="entry name" value="CARRIER DOMAIN-CONTAINING PROTEIN"/>
    <property type="match status" value="1"/>
</dbReference>
<dbReference type="GO" id="GO:0000036">
    <property type="term" value="F:acyl carrier activity"/>
    <property type="evidence" value="ECO:0007669"/>
    <property type="project" value="UniProtKB-UniRule"/>
</dbReference>
<dbReference type="Gene3D" id="1.10.1200.10">
    <property type="entry name" value="ACP-like"/>
    <property type="match status" value="1"/>
</dbReference>
<reference evidence="11" key="2">
    <citation type="submission" date="2021-04" db="EMBL/GenBank/DDBJ databases">
        <authorList>
            <person name="Gilroy R."/>
        </authorList>
    </citation>
    <scope>NUCLEOTIDE SEQUENCE</scope>
    <source>
        <strain evidence="11">CHK192-9172</strain>
    </source>
</reference>
<feature type="modified residue" description="O-(pantetheine 4'-phosphoryl)serine" evidence="7">
    <location>
        <position position="34"/>
    </location>
</feature>
<dbReference type="HAMAP" id="MF_01217">
    <property type="entry name" value="Acyl_carrier"/>
    <property type="match status" value="1"/>
</dbReference>
<evidence type="ECO:0000256" key="3">
    <source>
        <dbReference type="ARBA" id="ARBA00022553"/>
    </source>
</evidence>
<protein>
    <recommendedName>
        <fullName evidence="7 8">Acyl carrier protein</fullName>
        <shortName evidence="7">ACP</shortName>
    </recommendedName>
</protein>
<evidence type="ECO:0000256" key="8">
    <source>
        <dbReference type="NCBIfam" id="TIGR00517"/>
    </source>
</evidence>
<gene>
    <name evidence="7 11" type="primary">acpP</name>
    <name evidence="11" type="ORF">IAA08_04680</name>
</gene>
<evidence type="ECO:0000256" key="1">
    <source>
        <dbReference type="ARBA" id="ARBA00022450"/>
    </source>
</evidence>
<comment type="pathway">
    <text evidence="7 9">Lipid metabolism; fatty acid biosynthesis.</text>
</comment>
<evidence type="ECO:0000256" key="5">
    <source>
        <dbReference type="ARBA" id="ARBA00023098"/>
    </source>
</evidence>
<reference evidence="11" key="1">
    <citation type="journal article" date="2021" name="PeerJ">
        <title>Extensive microbial diversity within the chicken gut microbiome revealed by metagenomics and culture.</title>
        <authorList>
            <person name="Gilroy R."/>
            <person name="Ravi A."/>
            <person name="Getino M."/>
            <person name="Pursley I."/>
            <person name="Horton D.L."/>
            <person name="Alikhan N.F."/>
            <person name="Baker D."/>
            <person name="Gharbi K."/>
            <person name="Hall N."/>
            <person name="Watson M."/>
            <person name="Adriaenssens E.M."/>
            <person name="Foster-Nyarko E."/>
            <person name="Jarju S."/>
            <person name="Secka A."/>
            <person name="Antonio M."/>
            <person name="Oren A."/>
            <person name="Chaudhuri R.R."/>
            <person name="La Ragione R."/>
            <person name="Hildebrand F."/>
            <person name="Pallen M.J."/>
        </authorList>
    </citation>
    <scope>NUCLEOTIDE SEQUENCE</scope>
    <source>
        <strain evidence="11">CHK192-9172</strain>
    </source>
</reference>
<dbReference type="NCBIfam" id="NF002148">
    <property type="entry name" value="PRK00982.1-2"/>
    <property type="match status" value="1"/>
</dbReference>
<dbReference type="GO" id="GO:0016020">
    <property type="term" value="C:membrane"/>
    <property type="evidence" value="ECO:0007669"/>
    <property type="project" value="GOC"/>
</dbReference>
<comment type="similarity">
    <text evidence="7">Belongs to the acyl carrier protein (ACP) family.</text>
</comment>
<evidence type="ECO:0000256" key="7">
    <source>
        <dbReference type="HAMAP-Rule" id="MF_01217"/>
    </source>
</evidence>
<keyword evidence="2 7" id="KW-0444">Lipid biosynthesis</keyword>
<evidence type="ECO:0000313" key="11">
    <source>
        <dbReference type="EMBL" id="HIZ07214.1"/>
    </source>
</evidence>
<sequence>MLEKMKEMIADQLDIDASEVTLESRFKEDLDADSLDLFELVMALEDEYEVEIPSEELEDMKTVGDIVNYLKDHGVED</sequence>
<dbReference type="GO" id="GO:0000035">
    <property type="term" value="F:acyl binding"/>
    <property type="evidence" value="ECO:0007669"/>
    <property type="project" value="TreeGrafter"/>
</dbReference>
<dbReference type="InterPro" id="IPR036736">
    <property type="entry name" value="ACP-like_sf"/>
</dbReference>
<dbReference type="InterPro" id="IPR009081">
    <property type="entry name" value="PP-bd_ACP"/>
</dbReference>
<keyword evidence="4 7" id="KW-0276">Fatty acid metabolism</keyword>
<comment type="PTM">
    <text evidence="9">4'-phosphopantetheine is transferred from CoA to a specific serine of apo-ACP by acpS.</text>
</comment>
<keyword evidence="5 7" id="KW-0443">Lipid metabolism</keyword>
<accession>A0A9D2D2B6</accession>
<comment type="subcellular location">
    <subcellularLocation>
        <location evidence="7">Cytoplasm</location>
    </subcellularLocation>
</comment>
<dbReference type="NCBIfam" id="TIGR00517">
    <property type="entry name" value="acyl_carrier"/>
    <property type="match status" value="1"/>
</dbReference>
<feature type="domain" description="Carrier" evidence="10">
    <location>
        <begin position="1"/>
        <end position="74"/>
    </location>
</feature>
<evidence type="ECO:0000256" key="9">
    <source>
        <dbReference type="RuleBase" id="RU003545"/>
    </source>
</evidence>
<evidence type="ECO:0000256" key="2">
    <source>
        <dbReference type="ARBA" id="ARBA00022516"/>
    </source>
</evidence>
<name>A0A9D2D2B6_9FIRM</name>
<comment type="function">
    <text evidence="7 9">Carrier of the growing fatty acid chain in fatty acid biosynthesis.</text>
</comment>
<keyword evidence="7" id="KW-0963">Cytoplasm</keyword>
<dbReference type="Proteomes" id="UP000824024">
    <property type="component" value="Unassembled WGS sequence"/>
</dbReference>
<dbReference type="AlphaFoldDB" id="A0A9D2D2B6"/>
<evidence type="ECO:0000259" key="10">
    <source>
        <dbReference type="PROSITE" id="PS50075"/>
    </source>
</evidence>
<dbReference type="PROSITE" id="PS50075">
    <property type="entry name" value="CARRIER"/>
    <property type="match status" value="1"/>
</dbReference>
<dbReference type="SUPFAM" id="SSF47336">
    <property type="entry name" value="ACP-like"/>
    <property type="match status" value="1"/>
</dbReference>
<dbReference type="GO" id="GO:0009245">
    <property type="term" value="P:lipid A biosynthetic process"/>
    <property type="evidence" value="ECO:0007669"/>
    <property type="project" value="TreeGrafter"/>
</dbReference>
<proteinExistence type="inferred from homology"/>
<keyword evidence="6 7" id="KW-0275">Fatty acid biosynthesis</keyword>
<comment type="caution">
    <text evidence="11">The sequence shown here is derived from an EMBL/GenBank/DDBJ whole genome shotgun (WGS) entry which is preliminary data.</text>
</comment>
<evidence type="ECO:0000313" key="12">
    <source>
        <dbReference type="Proteomes" id="UP000824024"/>
    </source>
</evidence>
<dbReference type="NCBIfam" id="NF002150">
    <property type="entry name" value="PRK00982.1-4"/>
    <property type="match status" value="1"/>
</dbReference>
<dbReference type="InterPro" id="IPR003231">
    <property type="entry name" value="ACP"/>
</dbReference>
<keyword evidence="3 7" id="KW-0597">Phosphoprotein</keyword>
<dbReference type="EMBL" id="DXCH01000133">
    <property type="protein sequence ID" value="HIZ07214.1"/>
    <property type="molecule type" value="Genomic_DNA"/>
</dbReference>
<dbReference type="Pfam" id="PF00550">
    <property type="entry name" value="PP-binding"/>
    <property type="match status" value="1"/>
</dbReference>
<dbReference type="GO" id="GO:0005829">
    <property type="term" value="C:cytosol"/>
    <property type="evidence" value="ECO:0007669"/>
    <property type="project" value="TreeGrafter"/>
</dbReference>
<organism evidence="11 12">
    <name type="scientific">Candidatus Eubacterium avistercoris</name>
    <dbReference type="NCBI Taxonomy" id="2838567"/>
    <lineage>
        <taxon>Bacteria</taxon>
        <taxon>Bacillati</taxon>
        <taxon>Bacillota</taxon>
        <taxon>Clostridia</taxon>
        <taxon>Eubacteriales</taxon>
        <taxon>Eubacteriaceae</taxon>
        <taxon>Eubacterium</taxon>
    </lineage>
</organism>
<evidence type="ECO:0000256" key="4">
    <source>
        <dbReference type="ARBA" id="ARBA00022832"/>
    </source>
</evidence>
<comment type="PTM">
    <text evidence="7">4'-phosphopantetheine is transferred from CoA to a specific serine of apo-ACP by AcpS. This modification is essential for activity because fatty acids are bound in thioester linkage to the sulfhydryl of the prosthetic group.</text>
</comment>
<dbReference type="PANTHER" id="PTHR20863">
    <property type="entry name" value="ACYL CARRIER PROTEIN"/>
    <property type="match status" value="1"/>
</dbReference>
<evidence type="ECO:0000256" key="6">
    <source>
        <dbReference type="ARBA" id="ARBA00023160"/>
    </source>
</evidence>
<keyword evidence="1 7" id="KW-0596">Phosphopantetheine</keyword>